<organism evidence="1 2">
    <name type="scientific">Marchantia polymorpha</name>
    <name type="common">Common liverwort</name>
    <name type="synonym">Marchantia aquatica</name>
    <dbReference type="NCBI Taxonomy" id="3197"/>
    <lineage>
        <taxon>Eukaryota</taxon>
        <taxon>Viridiplantae</taxon>
        <taxon>Streptophyta</taxon>
        <taxon>Embryophyta</taxon>
        <taxon>Marchantiophyta</taxon>
        <taxon>Marchantiopsida</taxon>
        <taxon>Marchantiidae</taxon>
        <taxon>Marchantiales</taxon>
        <taxon>Marchantiaceae</taxon>
        <taxon>Marchantia</taxon>
    </lineage>
</organism>
<accession>A0A2R6XNU8</accession>
<gene>
    <name evidence="1" type="ORF">MARPO_0007s0186</name>
</gene>
<protein>
    <submittedName>
        <fullName evidence="1">Uncharacterized protein</fullName>
    </submittedName>
</protein>
<evidence type="ECO:0000313" key="2">
    <source>
        <dbReference type="Proteomes" id="UP000244005"/>
    </source>
</evidence>
<reference evidence="2" key="1">
    <citation type="journal article" date="2017" name="Cell">
        <title>Insights into land plant evolution garnered from the Marchantia polymorpha genome.</title>
        <authorList>
            <person name="Bowman J.L."/>
            <person name="Kohchi T."/>
            <person name="Yamato K.T."/>
            <person name="Jenkins J."/>
            <person name="Shu S."/>
            <person name="Ishizaki K."/>
            <person name="Yamaoka S."/>
            <person name="Nishihama R."/>
            <person name="Nakamura Y."/>
            <person name="Berger F."/>
            <person name="Adam C."/>
            <person name="Aki S.S."/>
            <person name="Althoff F."/>
            <person name="Araki T."/>
            <person name="Arteaga-Vazquez M.A."/>
            <person name="Balasubrmanian S."/>
            <person name="Barry K."/>
            <person name="Bauer D."/>
            <person name="Boehm C.R."/>
            <person name="Briginshaw L."/>
            <person name="Caballero-Perez J."/>
            <person name="Catarino B."/>
            <person name="Chen F."/>
            <person name="Chiyoda S."/>
            <person name="Chovatia M."/>
            <person name="Davies K.M."/>
            <person name="Delmans M."/>
            <person name="Demura T."/>
            <person name="Dierschke T."/>
            <person name="Dolan L."/>
            <person name="Dorantes-Acosta A.E."/>
            <person name="Eklund D.M."/>
            <person name="Florent S.N."/>
            <person name="Flores-Sandoval E."/>
            <person name="Fujiyama A."/>
            <person name="Fukuzawa H."/>
            <person name="Galik B."/>
            <person name="Grimanelli D."/>
            <person name="Grimwood J."/>
            <person name="Grossniklaus U."/>
            <person name="Hamada T."/>
            <person name="Haseloff J."/>
            <person name="Hetherington A.J."/>
            <person name="Higo A."/>
            <person name="Hirakawa Y."/>
            <person name="Hundley H.N."/>
            <person name="Ikeda Y."/>
            <person name="Inoue K."/>
            <person name="Inoue S.I."/>
            <person name="Ishida S."/>
            <person name="Jia Q."/>
            <person name="Kakita M."/>
            <person name="Kanazawa T."/>
            <person name="Kawai Y."/>
            <person name="Kawashima T."/>
            <person name="Kennedy M."/>
            <person name="Kinose K."/>
            <person name="Kinoshita T."/>
            <person name="Kohara Y."/>
            <person name="Koide E."/>
            <person name="Komatsu K."/>
            <person name="Kopischke S."/>
            <person name="Kubo M."/>
            <person name="Kyozuka J."/>
            <person name="Lagercrantz U."/>
            <person name="Lin S.S."/>
            <person name="Lindquist E."/>
            <person name="Lipzen A.M."/>
            <person name="Lu C.W."/>
            <person name="De Luna E."/>
            <person name="Martienssen R.A."/>
            <person name="Minamino N."/>
            <person name="Mizutani M."/>
            <person name="Mizutani M."/>
            <person name="Mochizuki N."/>
            <person name="Monte I."/>
            <person name="Mosher R."/>
            <person name="Nagasaki H."/>
            <person name="Nakagami H."/>
            <person name="Naramoto S."/>
            <person name="Nishitani K."/>
            <person name="Ohtani M."/>
            <person name="Okamoto T."/>
            <person name="Okumura M."/>
            <person name="Phillips J."/>
            <person name="Pollak B."/>
            <person name="Reinders A."/>
            <person name="Rovekamp M."/>
            <person name="Sano R."/>
            <person name="Sawa S."/>
            <person name="Schmid M.W."/>
            <person name="Shirakawa M."/>
            <person name="Solano R."/>
            <person name="Spunde A."/>
            <person name="Suetsugu N."/>
            <person name="Sugano S."/>
            <person name="Sugiyama A."/>
            <person name="Sun R."/>
            <person name="Suzuki Y."/>
            <person name="Takenaka M."/>
            <person name="Takezawa D."/>
            <person name="Tomogane H."/>
            <person name="Tsuzuki M."/>
            <person name="Ueda T."/>
            <person name="Umeda M."/>
            <person name="Ward J.M."/>
            <person name="Watanabe Y."/>
            <person name="Yazaki K."/>
            <person name="Yokoyama R."/>
            <person name="Yoshitake Y."/>
            <person name="Yotsui I."/>
            <person name="Zachgo S."/>
            <person name="Schmutz J."/>
        </authorList>
    </citation>
    <scope>NUCLEOTIDE SEQUENCE [LARGE SCALE GENOMIC DNA]</scope>
    <source>
        <strain evidence="2">Tak-1</strain>
    </source>
</reference>
<keyword evidence="2" id="KW-1185">Reference proteome</keyword>
<dbReference type="EMBL" id="KZ772679">
    <property type="protein sequence ID" value="PTQ47790.1"/>
    <property type="molecule type" value="Genomic_DNA"/>
</dbReference>
<dbReference type="AlphaFoldDB" id="A0A2R6XNU8"/>
<sequence length="134" mass="14633">MDRGCPLRKSIRIMASPLGCTICQQEGRSLEVPTTDRSNSEAWVESATHSACVCGQRCLGEQALVPLALSVPFALVAHVPLLLLTTTEIINTCTFFELSDARASGSAEDSARRFLHRIEDIVFESTKTMFSGTR</sequence>
<dbReference type="Proteomes" id="UP000244005">
    <property type="component" value="Unassembled WGS sequence"/>
</dbReference>
<name>A0A2R6XNU8_MARPO</name>
<evidence type="ECO:0000313" key="1">
    <source>
        <dbReference type="EMBL" id="PTQ47790.1"/>
    </source>
</evidence>
<proteinExistence type="predicted"/>